<dbReference type="Gene3D" id="3.10.350.10">
    <property type="entry name" value="LysM domain"/>
    <property type="match status" value="1"/>
</dbReference>
<dbReference type="FunCoup" id="A0A2K1JMJ6">
    <property type="interactions" value="1751"/>
</dbReference>
<name>A0A2K1JMJ6_PHYPA</name>
<feature type="region of interest" description="Disordered" evidence="1">
    <location>
        <begin position="849"/>
        <end position="899"/>
    </location>
</feature>
<keyword evidence="6" id="KW-1185">Reference proteome</keyword>
<feature type="compositionally biased region" description="Polar residues" evidence="1">
    <location>
        <begin position="231"/>
        <end position="242"/>
    </location>
</feature>
<feature type="compositionally biased region" description="Basic and acidic residues" evidence="1">
    <location>
        <begin position="883"/>
        <end position="893"/>
    </location>
</feature>
<feature type="region of interest" description="Disordered" evidence="1">
    <location>
        <begin position="964"/>
        <end position="994"/>
    </location>
</feature>
<dbReference type="PROSITE" id="PS51840">
    <property type="entry name" value="C2_NT"/>
    <property type="match status" value="1"/>
</dbReference>
<feature type="compositionally biased region" description="Basic and acidic residues" evidence="1">
    <location>
        <begin position="1333"/>
        <end position="1345"/>
    </location>
</feature>
<dbReference type="Gramene" id="Pp3c13_19830V3.1">
    <property type="protein sequence ID" value="Pp3c13_19830V3.1"/>
    <property type="gene ID" value="Pp3c13_19830"/>
</dbReference>
<evidence type="ECO:0000259" key="3">
    <source>
        <dbReference type="PROSITE" id="PS51840"/>
    </source>
</evidence>
<dbReference type="Pfam" id="PF21745">
    <property type="entry name" value="PMI1_PMIR1-2_C"/>
    <property type="match status" value="1"/>
</dbReference>
<evidence type="ECO:0000313" key="6">
    <source>
        <dbReference type="Proteomes" id="UP000006727"/>
    </source>
</evidence>
<dbReference type="OMA" id="HEKCSHL"/>
<protein>
    <recommendedName>
        <fullName evidence="7">LysM domain-containing protein</fullName>
    </recommendedName>
</protein>
<feature type="region of interest" description="Disordered" evidence="1">
    <location>
        <begin position="1475"/>
        <end position="1499"/>
    </location>
</feature>
<feature type="compositionally biased region" description="Low complexity" evidence="1">
    <location>
        <begin position="270"/>
        <end position="282"/>
    </location>
</feature>
<dbReference type="Pfam" id="PF10358">
    <property type="entry name" value="NT-C2"/>
    <property type="match status" value="1"/>
</dbReference>
<feature type="compositionally biased region" description="Basic and acidic residues" evidence="1">
    <location>
        <begin position="86"/>
        <end position="96"/>
    </location>
</feature>
<dbReference type="KEGG" id="ppp:112290231"/>
<dbReference type="RefSeq" id="XP_024392085.1">
    <property type="nucleotide sequence ID" value="XM_024536317.2"/>
</dbReference>
<evidence type="ECO:0008006" key="7">
    <source>
        <dbReference type="Google" id="ProtNLM"/>
    </source>
</evidence>
<reference evidence="4 6" key="1">
    <citation type="journal article" date="2008" name="Science">
        <title>The Physcomitrella genome reveals evolutionary insights into the conquest of land by plants.</title>
        <authorList>
            <person name="Rensing S."/>
            <person name="Lang D."/>
            <person name="Zimmer A."/>
            <person name="Terry A."/>
            <person name="Salamov A."/>
            <person name="Shapiro H."/>
            <person name="Nishiyama T."/>
            <person name="Perroud P.-F."/>
            <person name="Lindquist E."/>
            <person name="Kamisugi Y."/>
            <person name="Tanahashi T."/>
            <person name="Sakakibara K."/>
            <person name="Fujita T."/>
            <person name="Oishi K."/>
            <person name="Shin-I T."/>
            <person name="Kuroki Y."/>
            <person name="Toyoda A."/>
            <person name="Suzuki Y."/>
            <person name="Hashimoto A."/>
            <person name="Yamaguchi K."/>
            <person name="Sugano A."/>
            <person name="Kohara Y."/>
            <person name="Fujiyama A."/>
            <person name="Anterola A."/>
            <person name="Aoki S."/>
            <person name="Ashton N."/>
            <person name="Barbazuk W.B."/>
            <person name="Barker E."/>
            <person name="Bennetzen J."/>
            <person name="Bezanilla M."/>
            <person name="Blankenship R."/>
            <person name="Cho S.H."/>
            <person name="Dutcher S."/>
            <person name="Estelle M."/>
            <person name="Fawcett J.A."/>
            <person name="Gundlach H."/>
            <person name="Hanada K."/>
            <person name="Heyl A."/>
            <person name="Hicks K.A."/>
            <person name="Hugh J."/>
            <person name="Lohr M."/>
            <person name="Mayer K."/>
            <person name="Melkozernov A."/>
            <person name="Murata T."/>
            <person name="Nelson D."/>
            <person name="Pils B."/>
            <person name="Prigge M."/>
            <person name="Reiss B."/>
            <person name="Renner T."/>
            <person name="Rombauts S."/>
            <person name="Rushton P."/>
            <person name="Sanderfoot A."/>
            <person name="Schween G."/>
            <person name="Shiu S.-H."/>
            <person name="Stueber K."/>
            <person name="Theodoulou F.L."/>
            <person name="Tu H."/>
            <person name="Van de Peer Y."/>
            <person name="Verrier P.J."/>
            <person name="Waters E."/>
            <person name="Wood A."/>
            <person name="Yang L."/>
            <person name="Cove D."/>
            <person name="Cuming A."/>
            <person name="Hasebe M."/>
            <person name="Lucas S."/>
            <person name="Mishler D.B."/>
            <person name="Reski R."/>
            <person name="Grigoriev I."/>
            <person name="Quatrano R.S."/>
            <person name="Boore J.L."/>
        </authorList>
    </citation>
    <scope>NUCLEOTIDE SEQUENCE [LARGE SCALE GENOMIC DNA]</scope>
    <source>
        <strain evidence="5 6">cv. Gransden 2004</strain>
    </source>
</reference>
<evidence type="ECO:0000256" key="1">
    <source>
        <dbReference type="SAM" id="MobiDB-lite"/>
    </source>
</evidence>
<dbReference type="Proteomes" id="UP000006727">
    <property type="component" value="Chromosome 13"/>
</dbReference>
<feature type="compositionally biased region" description="Polar residues" evidence="1">
    <location>
        <begin position="568"/>
        <end position="584"/>
    </location>
</feature>
<feature type="region of interest" description="Disordered" evidence="1">
    <location>
        <begin position="564"/>
        <end position="584"/>
    </location>
</feature>
<feature type="compositionally biased region" description="Basic and acidic residues" evidence="1">
    <location>
        <begin position="965"/>
        <end position="980"/>
    </location>
</feature>
<dbReference type="GeneID" id="112290231"/>
<feature type="region of interest" description="Disordered" evidence="1">
    <location>
        <begin position="610"/>
        <end position="721"/>
    </location>
</feature>
<dbReference type="RefSeq" id="XP_073394174.1">
    <property type="nucleotide sequence ID" value="XM_073538073.1"/>
</dbReference>
<dbReference type="InterPro" id="IPR018392">
    <property type="entry name" value="LysM"/>
</dbReference>
<organism evidence="4">
    <name type="scientific">Physcomitrium patens</name>
    <name type="common">Spreading-leaved earth moss</name>
    <name type="synonym">Physcomitrella patens</name>
    <dbReference type="NCBI Taxonomy" id="3218"/>
    <lineage>
        <taxon>Eukaryota</taxon>
        <taxon>Viridiplantae</taxon>
        <taxon>Streptophyta</taxon>
        <taxon>Embryophyta</taxon>
        <taxon>Bryophyta</taxon>
        <taxon>Bryophytina</taxon>
        <taxon>Bryopsida</taxon>
        <taxon>Funariidae</taxon>
        <taxon>Funariales</taxon>
        <taxon>Funariaceae</taxon>
        <taxon>Physcomitrium</taxon>
    </lineage>
</organism>
<dbReference type="OrthoDB" id="2019483at2759"/>
<dbReference type="InterPro" id="IPR036779">
    <property type="entry name" value="LysM_dom_sf"/>
</dbReference>
<dbReference type="SMART" id="SM00257">
    <property type="entry name" value="LysM"/>
    <property type="match status" value="1"/>
</dbReference>
<dbReference type="Gramene" id="Pp3c13_19830V3.2">
    <property type="protein sequence ID" value="Pp3c13_19830V3.2"/>
    <property type="gene ID" value="Pp3c13_19830"/>
</dbReference>
<dbReference type="RefSeq" id="XP_024392088.1">
    <property type="nucleotide sequence ID" value="XM_024536320.2"/>
</dbReference>
<feature type="region of interest" description="Disordered" evidence="1">
    <location>
        <begin position="1332"/>
        <end position="1365"/>
    </location>
</feature>
<feature type="compositionally biased region" description="Polar residues" evidence="1">
    <location>
        <begin position="309"/>
        <end position="318"/>
    </location>
</feature>
<gene>
    <name evidence="5" type="primary">LOC112290231</name>
    <name evidence="4" type="ORF">PHYPA_017592</name>
</gene>
<feature type="compositionally biased region" description="Basic and acidic residues" evidence="1">
    <location>
        <begin position="15"/>
        <end position="24"/>
    </location>
</feature>
<accession>A0A2K1JMJ6</accession>
<dbReference type="RefSeq" id="XP_024392089.1">
    <property type="nucleotide sequence ID" value="XM_024536321.2"/>
</dbReference>
<feature type="compositionally biased region" description="Polar residues" evidence="1">
    <location>
        <begin position="112"/>
        <end position="125"/>
    </location>
</feature>
<dbReference type="RefSeq" id="XP_024392082.1">
    <property type="nucleotide sequence ID" value="XM_024536314.2"/>
</dbReference>
<dbReference type="RefSeq" id="XP_024392083.1">
    <property type="nucleotide sequence ID" value="XM_024536315.2"/>
</dbReference>
<feature type="compositionally biased region" description="Polar residues" evidence="1">
    <location>
        <begin position="283"/>
        <end position="292"/>
    </location>
</feature>
<dbReference type="EnsemblPlants" id="Pp3c13_19830V3.1">
    <property type="protein sequence ID" value="Pp3c13_19830V3.1"/>
    <property type="gene ID" value="Pp3c13_19830"/>
</dbReference>
<feature type="domain" description="C2 NT-type" evidence="3">
    <location>
        <begin position="396"/>
        <end position="542"/>
    </location>
</feature>
<evidence type="ECO:0000259" key="2">
    <source>
        <dbReference type="PROSITE" id="PS51782"/>
    </source>
</evidence>
<dbReference type="PANTHER" id="PTHR33414">
    <property type="entry name" value="PROTEIN PLASTID MOVEMENT IMPAIRED 1-RELATED 1"/>
    <property type="match status" value="1"/>
</dbReference>
<dbReference type="CDD" id="cd00118">
    <property type="entry name" value="LysM"/>
    <property type="match status" value="1"/>
</dbReference>
<dbReference type="RefSeq" id="XP_024392086.1">
    <property type="nucleotide sequence ID" value="XM_024536318.2"/>
</dbReference>
<reference evidence="5" key="3">
    <citation type="submission" date="2020-12" db="UniProtKB">
        <authorList>
            <consortium name="EnsemblPlants"/>
        </authorList>
    </citation>
    <scope>IDENTIFICATION</scope>
</reference>
<feature type="compositionally biased region" description="Polar residues" evidence="1">
    <location>
        <begin position="613"/>
        <end position="639"/>
    </location>
</feature>
<dbReference type="PANTHER" id="PTHR33414:SF1">
    <property type="entry name" value="PROTEIN PLASTID MOVEMENT IMPAIRED 1-RELATED 1"/>
    <property type="match status" value="1"/>
</dbReference>
<feature type="compositionally biased region" description="Basic and acidic residues" evidence="1">
    <location>
        <begin position="784"/>
        <end position="799"/>
    </location>
</feature>
<dbReference type="Pfam" id="PF01476">
    <property type="entry name" value="LysM"/>
    <property type="match status" value="1"/>
</dbReference>
<dbReference type="RefSeq" id="XP_073394175.1">
    <property type="nucleotide sequence ID" value="XM_073538074.1"/>
</dbReference>
<feature type="region of interest" description="Disordered" evidence="1">
    <location>
        <begin position="741"/>
        <end position="805"/>
    </location>
</feature>
<dbReference type="EMBL" id="ABEU02000013">
    <property type="protein sequence ID" value="PNR42762.1"/>
    <property type="molecule type" value="Genomic_DNA"/>
</dbReference>
<dbReference type="RefSeq" id="XP_024392087.1">
    <property type="nucleotide sequence ID" value="XM_024536319.2"/>
</dbReference>
<proteinExistence type="predicted"/>
<feature type="region of interest" description="Disordered" evidence="1">
    <location>
        <begin position="163"/>
        <end position="318"/>
    </location>
</feature>
<dbReference type="EnsemblPlants" id="Pp3c13_19830V3.2">
    <property type="protein sequence ID" value="Pp3c13_19830V3.2"/>
    <property type="gene ID" value="Pp3c13_19830"/>
</dbReference>
<dbReference type="PaxDb" id="3218-PP1S223_90V6.1"/>
<feature type="region of interest" description="Disordered" evidence="1">
    <location>
        <begin position="1"/>
        <end position="24"/>
    </location>
</feature>
<feature type="domain" description="LysM" evidence="2">
    <location>
        <begin position="1495"/>
        <end position="1543"/>
    </location>
</feature>
<feature type="compositionally biased region" description="Acidic residues" evidence="1">
    <location>
        <begin position="985"/>
        <end position="994"/>
    </location>
</feature>
<sequence length="1544" mass="168534">MGKKTPLSPAPGGGSRRDDTEGQLLRELEALSQVLYNAGLQNGRPPLKDTSASHLVASLPGPRRSQEPESPHLRSGAYPPQSPNFGDRKENQKEDSTGLNGHSNKKERDSCSEYQPSSPYLSSRSVKGPASAYLGGPDGIQTKTKTAAIMSLNGIVTNGKSASFTKAWSRRSEEGKPPMATRGYEVPKSSQVDARRSVDGAPPSYHEARKAENLLLKNSNVGGQFGLGSPDLQSRQSENNPYMGTVAERDHGGVTQLSRGKELQLPRLGSSPRSSEPTTTRSAGSLNSTEQTLAAAAAALRTPGKRTSARSQLRVSQSEDLGKRIEAYPLDGRNERVEDDEPGRRLVPWHSQDFEKDLPEVSNFAQWQEGNTQFSKRLEASKEKKSLWNWKPFRAIAHIGLQRFNCMFTVRLHRIQSLPSVMHGLRLAVTWKRKDTRTRSMPARVIQGVAQFDETLKLKTHVFGIKDGTKGMKFEPRNFELSVIALDVDENSLGKHKMDLTRLLPKSTEGRDEENDRTWTTSFKLAGKASGGILVLTFGCQLLNKNSEPTSNLSSARFESPVIKPIGSYSSLPNSPEETTQEDWSSYVADYSPATSKLSSDSELTKIEHLNLNDEQSPNEGNRSTGKSNQRGQSRPSFTNDEDFPGAPKKLSFNQPATRGGGDLNKASDEEDDDSEFNIVYQGREISAIVDPGPPPLENDDTAADKDTVQGLSDGDADADVRGGSVDVIEAQVGEAVVDNAEVLSNDEDSKISEPIAVSPQPANPRPAEKDGDAKLPQGVGEAMKTDENEKKQEESVVEDHEEWNEGIVEDLEELTRSWLVREPANTINDSLSAYNEIENTLSVVAVESKEDKTTNVTVSKSNVKDDKSVESVQPIPTLELQETSKEESRDAGADEDDHDLVADEFLSLLMDERSSVACSSESADYSPRALFLQQLEQEALIEGGLELNFHLPEYAKFRMGGMQDKVDESPSRKDNKDSPLDSDTIADSEWGNEDDEELAAIMDAAEAELQKATQILQSKARAKLLEDEETKALMQEWGLNDKAFDAPQSQTSPDSSHALVPLLPPPPLGNGLGSVLHIRSGGSLRSMSPTHFQGGSAGGGLVMQVSNPVVLPSEMRATSMDILRRMAVAGMEGMPAEAIMAMPLEDITGKPLDLISFEQRPGSLKESLESCQNGVAAIGYDESNSLTSRKTSKTLSAINPYENGSRGKRNGTTANSNDEYIGLEDIAPMAMLKIEALALEGLKIQAEMADQDAPYGIEIMADEANFKRAGNRVNMLNGPTGISLPEGGAEDVNFMSMAVSLDEWMRLDAGVCGESETEEQTLAVIAAHNAAHKSDSKVHEKQKDNQVATQNSRTGHNRKNASSGLMGDTITLAMLVQLRDPLRNNEPVGAPMMALVQAERVMIPPKPKLGRRISEGDDQEEEDLKKPRFMIVDVTVSGLKTDKSSNSNRRVELWGNQKQLQAGTRWLVAHGMQKSTKSHPALKGKTPSQPKSAPQVKVQRGETLWSISARVHGTGAKWRDLAKMNPHIRNPDIIFPDTTIRTH</sequence>
<evidence type="ECO:0000313" key="4">
    <source>
        <dbReference type="EMBL" id="PNR42762.1"/>
    </source>
</evidence>
<dbReference type="InterPro" id="IPR019448">
    <property type="entry name" value="NT-C2"/>
</dbReference>
<feature type="region of interest" description="Disordered" evidence="1">
    <location>
        <begin position="1198"/>
        <end position="1218"/>
    </location>
</feature>
<feature type="compositionally biased region" description="Polar residues" evidence="1">
    <location>
        <begin position="1346"/>
        <end position="1355"/>
    </location>
</feature>
<evidence type="ECO:0000313" key="5">
    <source>
        <dbReference type="EnsemblPlants" id="Pp3c13_19830V3.1"/>
    </source>
</evidence>
<dbReference type="InterPro" id="IPR048972">
    <property type="entry name" value="PMI1_PMIR1-2_C"/>
</dbReference>
<reference evidence="4 6" key="2">
    <citation type="journal article" date="2018" name="Plant J.">
        <title>The Physcomitrella patens chromosome-scale assembly reveals moss genome structure and evolution.</title>
        <authorList>
            <person name="Lang D."/>
            <person name="Ullrich K.K."/>
            <person name="Murat F."/>
            <person name="Fuchs J."/>
            <person name="Jenkins J."/>
            <person name="Haas F.B."/>
            <person name="Piednoel M."/>
            <person name="Gundlach H."/>
            <person name="Van Bel M."/>
            <person name="Meyberg R."/>
            <person name="Vives C."/>
            <person name="Morata J."/>
            <person name="Symeonidi A."/>
            <person name="Hiss M."/>
            <person name="Muchero W."/>
            <person name="Kamisugi Y."/>
            <person name="Saleh O."/>
            <person name="Blanc G."/>
            <person name="Decker E.L."/>
            <person name="van Gessel N."/>
            <person name="Grimwood J."/>
            <person name="Hayes R.D."/>
            <person name="Graham S.W."/>
            <person name="Gunter L.E."/>
            <person name="McDaniel S.F."/>
            <person name="Hoernstein S.N.W."/>
            <person name="Larsson A."/>
            <person name="Li F.W."/>
            <person name="Perroud P.F."/>
            <person name="Phillips J."/>
            <person name="Ranjan P."/>
            <person name="Rokshar D.S."/>
            <person name="Rothfels C.J."/>
            <person name="Schneider L."/>
            <person name="Shu S."/>
            <person name="Stevenson D.W."/>
            <person name="Thummler F."/>
            <person name="Tillich M."/>
            <person name="Villarreal Aguilar J.C."/>
            <person name="Widiez T."/>
            <person name="Wong G.K."/>
            <person name="Wymore A."/>
            <person name="Zhang Y."/>
            <person name="Zimmer A.D."/>
            <person name="Quatrano R.S."/>
            <person name="Mayer K.F.X."/>
            <person name="Goodstein D."/>
            <person name="Casacuberta J.M."/>
            <person name="Vandepoele K."/>
            <person name="Reski R."/>
            <person name="Cuming A.C."/>
            <person name="Tuskan G.A."/>
            <person name="Maumus F."/>
            <person name="Salse J."/>
            <person name="Schmutz J."/>
            <person name="Rensing S.A."/>
        </authorList>
    </citation>
    <scope>NUCLEOTIDE SEQUENCE [LARGE SCALE GENOMIC DNA]</scope>
    <source>
        <strain evidence="5 6">cv. Gransden 2004</strain>
    </source>
</reference>
<dbReference type="PROSITE" id="PS51782">
    <property type="entry name" value="LYSM"/>
    <property type="match status" value="1"/>
</dbReference>
<dbReference type="InterPro" id="IPR039614">
    <property type="entry name" value="PMI1-like"/>
</dbReference>
<feature type="region of interest" description="Disordered" evidence="1">
    <location>
        <begin position="40"/>
        <end position="140"/>
    </location>
</feature>
<dbReference type="RefSeq" id="XP_024392084.1">
    <property type="nucleotide sequence ID" value="XM_024536316.2"/>
</dbReference>